<evidence type="ECO:0000313" key="2">
    <source>
        <dbReference type="Proteomes" id="UP000075809"/>
    </source>
</evidence>
<reference evidence="1 2" key="1">
    <citation type="submission" date="2015-09" db="EMBL/GenBank/DDBJ databases">
        <title>Trachymyrmex zeteki WGS genome.</title>
        <authorList>
            <person name="Nygaard S."/>
            <person name="Hu H."/>
            <person name="Boomsma J."/>
            <person name="Zhang G."/>
        </authorList>
    </citation>
    <scope>NUCLEOTIDE SEQUENCE [LARGE SCALE GENOMIC DNA]</scope>
    <source>
        <strain evidence="1">Tzet28-1</strain>
        <tissue evidence="1">Whole body</tissue>
    </source>
</reference>
<accession>A0A151WX01</accession>
<dbReference type="EMBL" id="KQ982673">
    <property type="protein sequence ID" value="KYQ52432.1"/>
    <property type="molecule type" value="Genomic_DNA"/>
</dbReference>
<dbReference type="STRING" id="64791.A0A151WX01"/>
<dbReference type="PANTHER" id="PTHR22954:SF3">
    <property type="entry name" value="PROTEIN CBG08539"/>
    <property type="match status" value="1"/>
</dbReference>
<evidence type="ECO:0000313" key="1">
    <source>
        <dbReference type="EMBL" id="KYQ52432.1"/>
    </source>
</evidence>
<dbReference type="Pfam" id="PF03564">
    <property type="entry name" value="DUF1759"/>
    <property type="match status" value="1"/>
</dbReference>
<organism evidence="1 2">
    <name type="scientific">Mycetomoellerius zeteki</name>
    <dbReference type="NCBI Taxonomy" id="64791"/>
    <lineage>
        <taxon>Eukaryota</taxon>
        <taxon>Metazoa</taxon>
        <taxon>Ecdysozoa</taxon>
        <taxon>Arthropoda</taxon>
        <taxon>Hexapoda</taxon>
        <taxon>Insecta</taxon>
        <taxon>Pterygota</taxon>
        <taxon>Neoptera</taxon>
        <taxon>Endopterygota</taxon>
        <taxon>Hymenoptera</taxon>
        <taxon>Apocrita</taxon>
        <taxon>Aculeata</taxon>
        <taxon>Formicoidea</taxon>
        <taxon>Formicidae</taxon>
        <taxon>Myrmicinae</taxon>
        <taxon>Mycetomoellerius</taxon>
    </lineage>
</organism>
<feature type="non-terminal residue" evidence="1">
    <location>
        <position position="1"/>
    </location>
</feature>
<sequence length="326" mass="36909">VIARQNDLFGLISRSIDNLNKLGAARITRGAVQSRLGSLKANWEKFTVYHDNLVKAKHAEIEQLPYVTENVYSLCEEKFHEAHGFMLDVLDQFDRKAQHEATVTSAPNSLTGSHFRRLPRIDLPRFSGDYAQWSPFRDLFKSIVMENNDLSAVEKLHYSKMSLTGEPAQHLKNIPITSENLKRSWEILVTRYDNKRVQIDAQLSALFAIRKLKTAGATEIKKLLGDVKEALDTLETLECPVKSWDHIIVFMIHKLDVESFKEWETTLGAKSTSPSFGDLEQFLVGRVQTLESIERVMMPFKQPASNSTSVRSQSNARAYAATAAVQ</sequence>
<dbReference type="PANTHER" id="PTHR22954">
    <property type="entry name" value="RETROVIRAL PROTEASE-RELATED"/>
    <property type="match status" value="1"/>
</dbReference>
<dbReference type="AlphaFoldDB" id="A0A151WX01"/>
<dbReference type="InterPro" id="IPR005312">
    <property type="entry name" value="DUF1759"/>
</dbReference>
<proteinExistence type="predicted"/>
<dbReference type="Proteomes" id="UP000075809">
    <property type="component" value="Unassembled WGS sequence"/>
</dbReference>
<gene>
    <name evidence="1" type="ORF">ALC60_08446</name>
</gene>
<keyword evidence="2" id="KW-1185">Reference proteome</keyword>
<name>A0A151WX01_9HYME</name>
<protein>
    <submittedName>
        <fullName evidence="1">Uncharacterized protein</fullName>
    </submittedName>
</protein>